<protein>
    <submittedName>
        <fullName evidence="4">Hsp20/alpha crystallin family protein</fullName>
    </submittedName>
</protein>
<sequence length="136" mass="15716">MKFLPELFNDTFDELFYDPFFSKSSSYMKTDIKEQDGCYLLDMELPGFKKEDIQMELKNGYLSIHAKRDANSEEKDKEGNIIRQERFSGSCSRNFYVGEGVKQSDIKASFCNGELKITLPKVDQKAVEEKKVIAIE</sequence>
<accession>A0A7G9GKB6</accession>
<dbReference type="InterPro" id="IPR008978">
    <property type="entry name" value="HSP20-like_chaperone"/>
</dbReference>
<name>A0A7G9GKB6_9FIRM</name>
<evidence type="ECO:0000256" key="2">
    <source>
        <dbReference type="RuleBase" id="RU003616"/>
    </source>
</evidence>
<organism evidence="4 5">
    <name type="scientific">[Eubacterium] hominis</name>
    <dbReference type="NCBI Taxonomy" id="2764325"/>
    <lineage>
        <taxon>Bacteria</taxon>
        <taxon>Bacillati</taxon>
        <taxon>Bacillota</taxon>
        <taxon>Erysipelotrichia</taxon>
        <taxon>Erysipelotrichales</taxon>
        <taxon>Erysipelotrichaceae</taxon>
        <taxon>Amedibacillus</taxon>
    </lineage>
</organism>
<dbReference type="InterPro" id="IPR002068">
    <property type="entry name" value="A-crystallin/Hsp20_dom"/>
</dbReference>
<gene>
    <name evidence="4" type="ORF">H9Q80_13390</name>
</gene>
<dbReference type="Gene3D" id="2.60.40.790">
    <property type="match status" value="1"/>
</dbReference>
<dbReference type="PANTHER" id="PTHR11527">
    <property type="entry name" value="HEAT-SHOCK PROTEIN 20 FAMILY MEMBER"/>
    <property type="match status" value="1"/>
</dbReference>
<dbReference type="PROSITE" id="PS01031">
    <property type="entry name" value="SHSP"/>
    <property type="match status" value="1"/>
</dbReference>
<evidence type="ECO:0000259" key="3">
    <source>
        <dbReference type="PROSITE" id="PS01031"/>
    </source>
</evidence>
<dbReference type="Proteomes" id="UP000515856">
    <property type="component" value="Chromosome"/>
</dbReference>
<dbReference type="Pfam" id="PF00011">
    <property type="entry name" value="HSP20"/>
    <property type="match status" value="1"/>
</dbReference>
<keyword evidence="5" id="KW-1185">Reference proteome</keyword>
<comment type="similarity">
    <text evidence="1 2">Belongs to the small heat shock protein (HSP20) family.</text>
</comment>
<evidence type="ECO:0000313" key="4">
    <source>
        <dbReference type="EMBL" id="QNM11248.1"/>
    </source>
</evidence>
<dbReference type="RefSeq" id="WP_117451733.1">
    <property type="nucleotide sequence ID" value="NZ_CP060636.1"/>
</dbReference>
<reference evidence="4 5" key="1">
    <citation type="submission" date="2020-08" db="EMBL/GenBank/DDBJ databases">
        <authorList>
            <person name="Liu C."/>
            <person name="Sun Q."/>
        </authorList>
    </citation>
    <scope>NUCLEOTIDE SEQUENCE [LARGE SCALE GENOMIC DNA]</scope>
    <source>
        <strain evidence="4 5">NSJ-61</strain>
    </source>
</reference>
<dbReference type="SUPFAM" id="SSF49764">
    <property type="entry name" value="HSP20-like chaperones"/>
    <property type="match status" value="1"/>
</dbReference>
<evidence type="ECO:0000313" key="5">
    <source>
        <dbReference type="Proteomes" id="UP000515856"/>
    </source>
</evidence>
<evidence type="ECO:0000256" key="1">
    <source>
        <dbReference type="PROSITE-ProRule" id="PRU00285"/>
    </source>
</evidence>
<dbReference type="AlphaFoldDB" id="A0A7G9GKB6"/>
<dbReference type="CDD" id="cd06471">
    <property type="entry name" value="ACD_LpsHSP_like"/>
    <property type="match status" value="1"/>
</dbReference>
<feature type="domain" description="SHSP" evidence="3">
    <location>
        <begin position="21"/>
        <end position="136"/>
    </location>
</feature>
<dbReference type="KEGG" id="ehn:H9Q80_13390"/>
<dbReference type="EMBL" id="CP060636">
    <property type="protein sequence ID" value="QNM11248.1"/>
    <property type="molecule type" value="Genomic_DNA"/>
</dbReference>
<dbReference type="InterPro" id="IPR031107">
    <property type="entry name" value="Small_HSP"/>
</dbReference>
<proteinExistence type="inferred from homology"/>